<evidence type="ECO:0000256" key="5">
    <source>
        <dbReference type="ARBA" id="ARBA00022759"/>
    </source>
</evidence>
<evidence type="ECO:0000313" key="16">
    <source>
        <dbReference type="Proteomes" id="UP000771749"/>
    </source>
</evidence>
<evidence type="ECO:0000256" key="3">
    <source>
        <dbReference type="ARBA" id="ARBA00022722"/>
    </source>
</evidence>
<proteinExistence type="inferred from homology"/>
<keyword evidence="4 13" id="KW-0479">Metal-binding</keyword>
<dbReference type="GO" id="GO:0008821">
    <property type="term" value="F:crossover junction DNA endonuclease activity"/>
    <property type="evidence" value="ECO:0007669"/>
    <property type="project" value="UniProtKB-UniRule"/>
</dbReference>
<feature type="binding site" evidence="13">
    <location>
        <position position="73"/>
    </location>
    <ligand>
        <name>Mg(2+)</name>
        <dbReference type="ChEBI" id="CHEBI:18420"/>
        <label>2</label>
    </ligand>
</feature>
<dbReference type="InterPro" id="IPR002176">
    <property type="entry name" value="X-over_junc_endoDNase_RuvC"/>
</dbReference>
<comment type="function">
    <text evidence="13">The RuvA-RuvB-RuvC complex processes Holliday junction (HJ) DNA during genetic recombination and DNA repair. Endonuclease that resolves HJ intermediates. Cleaves cruciform DNA by making single-stranded nicks across the HJ at symmetrical positions within the homologous arms, yielding a 5'-phosphate and a 3'-hydroxyl group; requires a central core of homology in the junction. The consensus cleavage sequence is 5'-(A/T)TT(C/G)-3'. Cleavage occurs on the 3'-side of the TT dinucleotide at the point of strand exchange. HJ branch migration catalyzed by RuvA-RuvB allows RuvC to scan DNA until it finds its consensus sequence, where it cleaves and resolves the cruciform DNA.</text>
</comment>
<dbReference type="HAMAP" id="MF_00034">
    <property type="entry name" value="RuvC"/>
    <property type="match status" value="1"/>
</dbReference>
<dbReference type="Proteomes" id="UP000771749">
    <property type="component" value="Unassembled WGS sequence"/>
</dbReference>
<evidence type="ECO:0000313" key="15">
    <source>
        <dbReference type="EMBL" id="MBO8453992.1"/>
    </source>
</evidence>
<evidence type="ECO:0000256" key="8">
    <source>
        <dbReference type="ARBA" id="ARBA00022842"/>
    </source>
</evidence>
<keyword evidence="10 13" id="KW-0233">DNA recombination</keyword>
<feature type="active site" evidence="13">
    <location>
        <position position="13"/>
    </location>
</feature>
<dbReference type="PANTHER" id="PTHR30194">
    <property type="entry name" value="CROSSOVER JUNCTION ENDODEOXYRIBONUCLEASE RUVC"/>
    <property type="match status" value="1"/>
</dbReference>
<dbReference type="PROSITE" id="PS01321">
    <property type="entry name" value="RUVC"/>
    <property type="match status" value="1"/>
</dbReference>
<feature type="binding site" evidence="13">
    <location>
        <position position="13"/>
    </location>
    <ligand>
        <name>Mg(2+)</name>
        <dbReference type="ChEBI" id="CHEBI:18420"/>
        <label>1</label>
    </ligand>
</feature>
<dbReference type="GO" id="GO:0048476">
    <property type="term" value="C:Holliday junction resolvase complex"/>
    <property type="evidence" value="ECO:0007669"/>
    <property type="project" value="UniProtKB-UniRule"/>
</dbReference>
<dbReference type="InterPro" id="IPR012337">
    <property type="entry name" value="RNaseH-like_sf"/>
</dbReference>
<organism evidence="15 16">
    <name type="scientific">Candidatus Cryptobacteroides gallistercoris</name>
    <dbReference type="NCBI Taxonomy" id="2840765"/>
    <lineage>
        <taxon>Bacteria</taxon>
        <taxon>Pseudomonadati</taxon>
        <taxon>Bacteroidota</taxon>
        <taxon>Bacteroidia</taxon>
        <taxon>Bacteroidales</taxon>
        <taxon>Candidatus Cryptobacteroides</taxon>
    </lineage>
</organism>
<dbReference type="GO" id="GO:0003677">
    <property type="term" value="F:DNA binding"/>
    <property type="evidence" value="ECO:0007669"/>
    <property type="project" value="UniProtKB-KW"/>
</dbReference>
<comment type="catalytic activity">
    <reaction evidence="12 13">
        <text>Endonucleolytic cleavage at a junction such as a reciprocal single-stranded crossover between two homologous DNA duplexes (Holliday junction).</text>
        <dbReference type="EC" id="3.1.21.10"/>
    </reaction>
</comment>
<evidence type="ECO:0000256" key="14">
    <source>
        <dbReference type="NCBIfam" id="TIGR00228"/>
    </source>
</evidence>
<comment type="subcellular location">
    <subcellularLocation>
        <location evidence="13">Cytoplasm</location>
    </subcellularLocation>
</comment>
<protein>
    <recommendedName>
        <fullName evidence="13 14">Crossover junction endodeoxyribonuclease RuvC</fullName>
        <ecNumber evidence="13 14">3.1.21.10</ecNumber>
    </recommendedName>
    <alternativeName>
        <fullName evidence="13">Holliday junction nuclease RuvC</fullName>
    </alternativeName>
    <alternativeName>
        <fullName evidence="13">Holliday junction resolvase RuvC</fullName>
    </alternativeName>
</protein>
<comment type="caution">
    <text evidence="15">The sequence shown here is derived from an EMBL/GenBank/DDBJ whole genome shotgun (WGS) entry which is preliminary data.</text>
</comment>
<keyword evidence="6 13" id="KW-0227">DNA damage</keyword>
<gene>
    <name evidence="13 15" type="primary">ruvC</name>
    <name evidence="15" type="ORF">IAC07_04610</name>
</gene>
<sequence length="186" mass="20149">MDNRKPQTIIGIDPGTYILGYGVIRAGARGPEFVDMGVLDLRKIKEHFAKIAFIYREVSRLIGVYSPDVLSIESPFYGKNPQVILKLGRAQGAAVTAAVNAGIAVHEYAPRKAKIAITGNGAASKEQVSMMSQKILGVKLAPEHFDATDALAIALCHYYQSSCPAAAAAEHSDWKKFIAEHPDRVK</sequence>
<dbReference type="EMBL" id="JADIMJ010000067">
    <property type="protein sequence ID" value="MBO8453992.1"/>
    <property type="molecule type" value="Genomic_DNA"/>
</dbReference>
<dbReference type="PANTHER" id="PTHR30194:SF3">
    <property type="entry name" value="CROSSOVER JUNCTION ENDODEOXYRIBONUCLEASE RUVC"/>
    <property type="match status" value="1"/>
</dbReference>
<dbReference type="CDD" id="cd16962">
    <property type="entry name" value="RuvC"/>
    <property type="match status" value="1"/>
</dbReference>
<dbReference type="NCBIfam" id="TIGR00228">
    <property type="entry name" value="ruvC"/>
    <property type="match status" value="1"/>
</dbReference>
<keyword evidence="8 13" id="KW-0460">Magnesium</keyword>
<keyword evidence="2 13" id="KW-0963">Cytoplasm</keyword>
<dbReference type="AlphaFoldDB" id="A0A940DQT9"/>
<comment type="subunit">
    <text evidence="13">Homodimer which binds Holliday junction (HJ) DNA. The HJ becomes 2-fold symmetrical on binding to RuvC with unstacked arms; it has a different conformation from HJ DNA in complex with RuvA. In the full resolvosome a probable DNA-RuvA(4)-RuvB(12)-RuvC(2) complex forms which resolves the HJ.</text>
</comment>
<evidence type="ECO:0000256" key="1">
    <source>
        <dbReference type="ARBA" id="ARBA00009518"/>
    </source>
</evidence>
<comment type="cofactor">
    <cofactor evidence="13">
        <name>Mg(2+)</name>
        <dbReference type="ChEBI" id="CHEBI:18420"/>
    </cofactor>
    <text evidence="13">Binds 2 Mg(2+) ion per subunit.</text>
</comment>
<dbReference type="InterPro" id="IPR020563">
    <property type="entry name" value="X-over_junc_endoDNase_Mg_BS"/>
</dbReference>
<dbReference type="PRINTS" id="PR00696">
    <property type="entry name" value="RSOLVASERUVC"/>
</dbReference>
<keyword evidence="9 13" id="KW-0238">DNA-binding</keyword>
<accession>A0A940DQT9</accession>
<keyword evidence="3 13" id="KW-0540">Nuclease</keyword>
<evidence type="ECO:0000256" key="6">
    <source>
        <dbReference type="ARBA" id="ARBA00022763"/>
    </source>
</evidence>
<evidence type="ECO:0000256" key="4">
    <source>
        <dbReference type="ARBA" id="ARBA00022723"/>
    </source>
</evidence>
<dbReference type="GO" id="GO:0006310">
    <property type="term" value="P:DNA recombination"/>
    <property type="evidence" value="ECO:0007669"/>
    <property type="project" value="UniProtKB-UniRule"/>
</dbReference>
<name>A0A940DQT9_9BACT</name>
<evidence type="ECO:0000256" key="2">
    <source>
        <dbReference type="ARBA" id="ARBA00022490"/>
    </source>
</evidence>
<evidence type="ECO:0000256" key="12">
    <source>
        <dbReference type="ARBA" id="ARBA00029354"/>
    </source>
</evidence>
<evidence type="ECO:0000256" key="13">
    <source>
        <dbReference type="HAMAP-Rule" id="MF_00034"/>
    </source>
</evidence>
<evidence type="ECO:0000256" key="11">
    <source>
        <dbReference type="ARBA" id="ARBA00023204"/>
    </source>
</evidence>
<keyword evidence="7 13" id="KW-0378">Hydrolase</keyword>
<feature type="active site" evidence="13">
    <location>
        <position position="73"/>
    </location>
</feature>
<dbReference type="Gene3D" id="3.30.420.10">
    <property type="entry name" value="Ribonuclease H-like superfamily/Ribonuclease H"/>
    <property type="match status" value="1"/>
</dbReference>
<feature type="binding site" evidence="13">
    <location>
        <position position="146"/>
    </location>
    <ligand>
        <name>Mg(2+)</name>
        <dbReference type="ChEBI" id="CHEBI:18420"/>
        <label>1</label>
    </ligand>
</feature>
<keyword evidence="5 13" id="KW-0255">Endonuclease</keyword>
<dbReference type="InterPro" id="IPR036397">
    <property type="entry name" value="RNaseH_sf"/>
</dbReference>
<comment type="similarity">
    <text evidence="1 13">Belongs to the RuvC family.</text>
</comment>
<reference evidence="15" key="1">
    <citation type="submission" date="2020-10" db="EMBL/GenBank/DDBJ databases">
        <authorList>
            <person name="Gilroy R."/>
        </authorList>
    </citation>
    <scope>NUCLEOTIDE SEQUENCE</scope>
    <source>
        <strain evidence="15">F1-3629</strain>
    </source>
</reference>
<evidence type="ECO:0000256" key="10">
    <source>
        <dbReference type="ARBA" id="ARBA00023172"/>
    </source>
</evidence>
<dbReference type="GO" id="GO:0006281">
    <property type="term" value="P:DNA repair"/>
    <property type="evidence" value="ECO:0007669"/>
    <property type="project" value="UniProtKB-UniRule"/>
</dbReference>
<reference evidence="15" key="2">
    <citation type="journal article" date="2021" name="PeerJ">
        <title>Extensive microbial diversity within the chicken gut microbiome revealed by metagenomics and culture.</title>
        <authorList>
            <person name="Gilroy R."/>
            <person name="Ravi A."/>
            <person name="Getino M."/>
            <person name="Pursley I."/>
            <person name="Horton D.L."/>
            <person name="Alikhan N.F."/>
            <person name="Baker D."/>
            <person name="Gharbi K."/>
            <person name="Hall N."/>
            <person name="Watson M."/>
            <person name="Adriaenssens E.M."/>
            <person name="Foster-Nyarko E."/>
            <person name="Jarju S."/>
            <person name="Secka A."/>
            <person name="Antonio M."/>
            <person name="Oren A."/>
            <person name="Chaudhuri R.R."/>
            <person name="La Ragione R."/>
            <person name="Hildebrand F."/>
            <person name="Pallen M.J."/>
        </authorList>
    </citation>
    <scope>NUCLEOTIDE SEQUENCE</scope>
    <source>
        <strain evidence="15">F1-3629</strain>
    </source>
</reference>
<evidence type="ECO:0000256" key="7">
    <source>
        <dbReference type="ARBA" id="ARBA00022801"/>
    </source>
</evidence>
<dbReference type="Pfam" id="PF02075">
    <property type="entry name" value="RuvC"/>
    <property type="match status" value="1"/>
</dbReference>
<dbReference type="GO" id="GO:0000287">
    <property type="term" value="F:magnesium ion binding"/>
    <property type="evidence" value="ECO:0007669"/>
    <property type="project" value="UniProtKB-UniRule"/>
</dbReference>
<dbReference type="FunFam" id="3.30.420.10:FF:000002">
    <property type="entry name" value="Crossover junction endodeoxyribonuclease RuvC"/>
    <property type="match status" value="1"/>
</dbReference>
<keyword evidence="11 13" id="KW-0234">DNA repair</keyword>
<evidence type="ECO:0000256" key="9">
    <source>
        <dbReference type="ARBA" id="ARBA00023125"/>
    </source>
</evidence>
<dbReference type="EC" id="3.1.21.10" evidence="13 14"/>
<dbReference type="SUPFAM" id="SSF53098">
    <property type="entry name" value="Ribonuclease H-like"/>
    <property type="match status" value="1"/>
</dbReference>
<dbReference type="GO" id="GO:0005737">
    <property type="term" value="C:cytoplasm"/>
    <property type="evidence" value="ECO:0007669"/>
    <property type="project" value="UniProtKB-SubCell"/>
</dbReference>
<feature type="active site" evidence="13">
    <location>
        <position position="146"/>
    </location>
</feature>